<dbReference type="EMBL" id="CP032549">
    <property type="protein sequence ID" value="QIV85929.1"/>
    <property type="molecule type" value="Genomic_DNA"/>
</dbReference>
<organism evidence="1 2">
    <name type="scientific">Glutamicibacter mishrai</name>
    <dbReference type="NCBI Taxonomy" id="1775880"/>
    <lineage>
        <taxon>Bacteria</taxon>
        <taxon>Bacillati</taxon>
        <taxon>Actinomycetota</taxon>
        <taxon>Actinomycetes</taxon>
        <taxon>Micrococcales</taxon>
        <taxon>Micrococcaceae</taxon>
        <taxon>Glutamicibacter</taxon>
    </lineage>
</organism>
<dbReference type="AlphaFoldDB" id="A0A6H0SHM0"/>
<dbReference type="Proteomes" id="UP000502331">
    <property type="component" value="Chromosome"/>
</dbReference>
<accession>A0A6H0SHM0</accession>
<evidence type="ECO:0000313" key="2">
    <source>
        <dbReference type="Proteomes" id="UP000502331"/>
    </source>
</evidence>
<protein>
    <submittedName>
        <fullName evidence="1">Uncharacterized protein</fullName>
    </submittedName>
</protein>
<dbReference type="RefSeq" id="WP_172511118.1">
    <property type="nucleotide sequence ID" value="NZ_CP032549.1"/>
</dbReference>
<evidence type="ECO:0000313" key="1">
    <source>
        <dbReference type="EMBL" id="QIV85929.1"/>
    </source>
</evidence>
<name>A0A6H0SHM0_9MICC</name>
<reference evidence="1 2" key="1">
    <citation type="submission" date="2018-09" db="EMBL/GenBank/DDBJ databases">
        <title>Glutamicibacter mishrai S5-52T (LMG 29155T = KCTC 39846T).</title>
        <authorList>
            <person name="Das S.K."/>
        </authorList>
    </citation>
    <scope>NUCLEOTIDE SEQUENCE [LARGE SCALE GENOMIC DNA]</scope>
    <source>
        <strain evidence="1 2">S5-52</strain>
    </source>
</reference>
<gene>
    <name evidence="1" type="ORF">D3791_01605</name>
</gene>
<sequence>MDTSQWVSVQRDDGETLGYLEPLTKDYDSVQPRNILGHAVSGPCEYSEGEELLQDRGIGELMLPWILDGQMEDRAQELSIIELSSQGIVLANALHAKALAPTDPIVLPWPDVNGRLAPARRPA</sequence>
<proteinExistence type="predicted"/>
<keyword evidence="2" id="KW-1185">Reference proteome</keyword>